<feature type="compositionally biased region" description="Polar residues" evidence="1">
    <location>
        <begin position="42"/>
        <end position="51"/>
    </location>
</feature>
<evidence type="ECO:0000313" key="3">
    <source>
        <dbReference type="EMBL" id="JAC27309.1"/>
    </source>
</evidence>
<keyword evidence="2" id="KW-0732">Signal</keyword>
<dbReference type="AlphaFoldDB" id="A0A023G0S0"/>
<feature type="chain" id="PRO_5001521470" evidence="2">
    <location>
        <begin position="31"/>
        <end position="341"/>
    </location>
</feature>
<evidence type="ECO:0000256" key="2">
    <source>
        <dbReference type="SAM" id="SignalP"/>
    </source>
</evidence>
<accession>A0A023G0S0</accession>
<feature type="region of interest" description="Disordered" evidence="1">
    <location>
        <begin position="34"/>
        <end position="62"/>
    </location>
</feature>
<protein>
    <submittedName>
        <fullName evidence="3">Putative secreted mucin</fullName>
    </submittedName>
</protein>
<name>A0A023G0S0_AMBPA</name>
<evidence type="ECO:0000256" key="1">
    <source>
        <dbReference type="SAM" id="MobiDB-lite"/>
    </source>
</evidence>
<feature type="non-terminal residue" evidence="3">
    <location>
        <position position="341"/>
    </location>
</feature>
<organism evidence="3">
    <name type="scientific">Amblyomma parvum</name>
    <name type="common">South American tick</name>
    <dbReference type="NCBI Taxonomy" id="251391"/>
    <lineage>
        <taxon>Eukaryota</taxon>
        <taxon>Metazoa</taxon>
        <taxon>Ecdysozoa</taxon>
        <taxon>Arthropoda</taxon>
        <taxon>Chelicerata</taxon>
        <taxon>Arachnida</taxon>
        <taxon>Acari</taxon>
        <taxon>Parasitiformes</taxon>
        <taxon>Ixodida</taxon>
        <taxon>Ixodoidea</taxon>
        <taxon>Ixodidae</taxon>
        <taxon>Amblyomminae</taxon>
        <taxon>Amblyomma</taxon>
    </lineage>
</organism>
<proteinExistence type="evidence at transcript level"/>
<feature type="signal peptide" evidence="2">
    <location>
        <begin position="1"/>
        <end position="30"/>
    </location>
</feature>
<reference evidence="3" key="1">
    <citation type="submission" date="2014-03" db="EMBL/GenBank/DDBJ databases">
        <title>The sialotranscriptome of Amblyomma triste, Amblyomma parvum and Amblyomma cajennense ticks, uncovered by 454-based RNA-seq.</title>
        <authorList>
            <person name="Garcia G.R."/>
            <person name="Gardinassi L.G."/>
            <person name="Ribeiro J.M."/>
            <person name="Anatrielo E."/>
            <person name="Ferreira B.R."/>
            <person name="Moreira H.N."/>
            <person name="Mafra C."/>
            <person name="Olegario M.M."/>
            <person name="Szabo P.J."/>
            <person name="Miranda-Santos I.K."/>
            <person name="Maruyama S.R."/>
        </authorList>
    </citation>
    <scope>NUCLEOTIDE SEQUENCE</scope>
    <source>
        <strain evidence="3">Araguapaz</strain>
        <tissue evidence="3">Salivary glands</tissue>
    </source>
</reference>
<sequence length="341" mass="37072">MRATVGSCLARAAWMTSLCALFLSLPVGSARTDAEEARTKQQDGNSKSTDGSEIRSPAAQEPCKISRIDVGGHVTVASRCSCKGKDSSDPDDYDDYYDYTDMDFAMQRSDNGGDASEIVESGSEIVNVAAGAPTFATVATTQPSSTSEWSGMVTDGTPCVAEMKRFGIRVVAGVCREGKCDKKNKTIYTIPTTRRPPYDPFKYHCKVNTTWINRKLEVALGCTAICIDGKNGTWNETGLNDGRLCALDVKSGNGDYINRTGACRNGSCVTADFTPWTHPHGCIDATTRRNGRVLAVRCTDYCKSNRREILPDGTPCLLNHQRMVKVPRHVPRVVVEGICKN</sequence>
<dbReference type="EMBL" id="GBBL01000011">
    <property type="protein sequence ID" value="JAC27309.1"/>
    <property type="molecule type" value="mRNA"/>
</dbReference>